<proteinExistence type="predicted"/>
<dbReference type="Gene3D" id="3.30.720.120">
    <property type="match status" value="1"/>
</dbReference>
<comment type="caution">
    <text evidence="2">The sequence shown here is derived from an EMBL/GenBank/DDBJ whole genome shotgun (WGS) entry which is preliminary data.</text>
</comment>
<dbReference type="EMBL" id="BAAANB010000001">
    <property type="protein sequence ID" value="GAA2019319.1"/>
    <property type="molecule type" value="Genomic_DNA"/>
</dbReference>
<evidence type="ECO:0000313" key="2">
    <source>
        <dbReference type="EMBL" id="GAA2019319.1"/>
    </source>
</evidence>
<dbReference type="Gene3D" id="3.30.720.110">
    <property type="match status" value="1"/>
</dbReference>
<dbReference type="RefSeq" id="WP_343986790.1">
    <property type="nucleotide sequence ID" value="NZ_BAAANB010000001.1"/>
</dbReference>
<dbReference type="SUPFAM" id="SSF54593">
    <property type="entry name" value="Glyoxalase/Bleomycin resistance protein/Dihydroxybiphenyl dioxygenase"/>
    <property type="match status" value="1"/>
</dbReference>
<dbReference type="PROSITE" id="PS51819">
    <property type="entry name" value="VOC"/>
    <property type="match status" value="1"/>
</dbReference>
<dbReference type="InterPro" id="IPR029068">
    <property type="entry name" value="Glyas_Bleomycin-R_OHBP_Dase"/>
</dbReference>
<feature type="domain" description="VOC" evidence="1">
    <location>
        <begin position="1"/>
        <end position="126"/>
    </location>
</feature>
<dbReference type="PANTHER" id="PTHR34109:SF1">
    <property type="entry name" value="VOC DOMAIN-CONTAINING PROTEIN"/>
    <property type="match status" value="1"/>
</dbReference>
<dbReference type="PANTHER" id="PTHR34109">
    <property type="entry name" value="BNAUNNG04460D PROTEIN-RELATED"/>
    <property type="match status" value="1"/>
</dbReference>
<protein>
    <recommendedName>
        <fullName evidence="1">VOC domain-containing protein</fullName>
    </recommendedName>
</protein>
<dbReference type="Pfam" id="PF00903">
    <property type="entry name" value="Glyoxalase"/>
    <property type="match status" value="1"/>
</dbReference>
<reference evidence="2 3" key="1">
    <citation type="journal article" date="2019" name="Int. J. Syst. Evol. Microbiol.">
        <title>The Global Catalogue of Microorganisms (GCM) 10K type strain sequencing project: providing services to taxonomists for standard genome sequencing and annotation.</title>
        <authorList>
            <consortium name="The Broad Institute Genomics Platform"/>
            <consortium name="The Broad Institute Genome Sequencing Center for Infectious Disease"/>
            <person name="Wu L."/>
            <person name="Ma J."/>
        </authorList>
    </citation>
    <scope>NUCLEOTIDE SEQUENCE [LARGE SCALE GENOMIC DNA]</scope>
    <source>
        <strain evidence="2 3">JCM 14283</strain>
    </source>
</reference>
<organism evidence="2 3">
    <name type="scientific">Terrabacter terrae</name>
    <dbReference type="NCBI Taxonomy" id="318434"/>
    <lineage>
        <taxon>Bacteria</taxon>
        <taxon>Bacillati</taxon>
        <taxon>Actinomycetota</taxon>
        <taxon>Actinomycetes</taxon>
        <taxon>Micrococcales</taxon>
        <taxon>Intrasporangiaceae</taxon>
        <taxon>Terrabacter</taxon>
    </lineage>
</organism>
<dbReference type="Proteomes" id="UP001501285">
    <property type="component" value="Unassembled WGS sequence"/>
</dbReference>
<name>A0ABN2TU62_9MICO</name>
<evidence type="ECO:0000259" key="1">
    <source>
        <dbReference type="PROSITE" id="PS51819"/>
    </source>
</evidence>
<gene>
    <name evidence="2" type="ORF">GCM10009740_04320</name>
</gene>
<sequence length="131" mass="14083">MGELTPYICVQDSRAAIEWYTRVLGARVSVDPIVMDDGRVGHCELEVDGARWMMSDAFESAGVAPPDPARGNSVSLHLEVADCDAVAASAVAAGAVLDRGPQDNPGVGRLAVFHDPFGHRWFLNQRLPQPD</sequence>
<evidence type="ECO:0000313" key="3">
    <source>
        <dbReference type="Proteomes" id="UP001501285"/>
    </source>
</evidence>
<dbReference type="InterPro" id="IPR004360">
    <property type="entry name" value="Glyas_Fos-R_dOase_dom"/>
</dbReference>
<accession>A0ABN2TU62</accession>
<dbReference type="InterPro" id="IPR037523">
    <property type="entry name" value="VOC_core"/>
</dbReference>
<keyword evidence="3" id="KW-1185">Reference proteome</keyword>